<reference evidence="2 3" key="1">
    <citation type="submission" date="2020-03" db="EMBL/GenBank/DDBJ databases">
        <title>Draft Genome Sequence of Cudoniella acicularis.</title>
        <authorList>
            <person name="Buettner E."/>
            <person name="Kellner H."/>
        </authorList>
    </citation>
    <scope>NUCLEOTIDE SEQUENCE [LARGE SCALE GENOMIC DNA]</scope>
    <source>
        <strain evidence="2 3">DSM 108380</strain>
    </source>
</reference>
<evidence type="ECO:0000313" key="3">
    <source>
        <dbReference type="Proteomes" id="UP000566819"/>
    </source>
</evidence>
<feature type="compositionally biased region" description="Basic and acidic residues" evidence="1">
    <location>
        <begin position="50"/>
        <end position="59"/>
    </location>
</feature>
<keyword evidence="3" id="KW-1185">Reference proteome</keyword>
<sequence>MVHRVIVRLEELRHGSLLPSQDRGEEPQEQQQRQEVAAEAMREDDEDKEPEQRGEKRQGANESETNEEDANDDEDDKDQRPAKWRKRLPIPQVLTPPYEHGPGPRLRRPHSLTPSSTTQPDDESPSQADHAHPPPPVDNDYHNTPQTSRSPSVAGSTPVAQHQERPFQGFLKCTTIGKRTIYNLEFELPRICEHSHLLLHSEV</sequence>
<dbReference type="AlphaFoldDB" id="A0A8H4RJV4"/>
<feature type="region of interest" description="Disordered" evidence="1">
    <location>
        <begin position="13"/>
        <end position="163"/>
    </location>
</feature>
<dbReference type="EMBL" id="JAAMPI010000588">
    <property type="protein sequence ID" value="KAF4630111.1"/>
    <property type="molecule type" value="Genomic_DNA"/>
</dbReference>
<evidence type="ECO:0000256" key="1">
    <source>
        <dbReference type="SAM" id="MobiDB-lite"/>
    </source>
</evidence>
<gene>
    <name evidence="2" type="ORF">G7Y89_g8031</name>
</gene>
<proteinExistence type="predicted"/>
<protein>
    <submittedName>
        <fullName evidence="2">Uncharacterized protein</fullName>
    </submittedName>
</protein>
<comment type="caution">
    <text evidence="2">The sequence shown here is derived from an EMBL/GenBank/DDBJ whole genome shotgun (WGS) entry which is preliminary data.</text>
</comment>
<name>A0A8H4RJV4_9HELO</name>
<feature type="compositionally biased region" description="Polar residues" evidence="1">
    <location>
        <begin position="142"/>
        <end position="160"/>
    </location>
</feature>
<organism evidence="2 3">
    <name type="scientific">Cudoniella acicularis</name>
    <dbReference type="NCBI Taxonomy" id="354080"/>
    <lineage>
        <taxon>Eukaryota</taxon>
        <taxon>Fungi</taxon>
        <taxon>Dikarya</taxon>
        <taxon>Ascomycota</taxon>
        <taxon>Pezizomycotina</taxon>
        <taxon>Leotiomycetes</taxon>
        <taxon>Helotiales</taxon>
        <taxon>Tricladiaceae</taxon>
        <taxon>Cudoniella</taxon>
    </lineage>
</organism>
<evidence type="ECO:0000313" key="2">
    <source>
        <dbReference type="EMBL" id="KAF4630111.1"/>
    </source>
</evidence>
<feature type="compositionally biased region" description="Acidic residues" evidence="1">
    <location>
        <begin position="64"/>
        <end position="76"/>
    </location>
</feature>
<dbReference type="Proteomes" id="UP000566819">
    <property type="component" value="Unassembled WGS sequence"/>
</dbReference>
<accession>A0A8H4RJV4</accession>
<dbReference type="OrthoDB" id="3440156at2759"/>
<feature type="compositionally biased region" description="Low complexity" evidence="1">
    <location>
        <begin position="29"/>
        <end position="39"/>
    </location>
</feature>